<dbReference type="Proteomes" id="UP000071859">
    <property type="component" value="Unassembled WGS sequence"/>
</dbReference>
<dbReference type="AlphaFoldDB" id="A0A158DX80"/>
<evidence type="ECO:0000313" key="2">
    <source>
        <dbReference type="EMBL" id="SAK98327.1"/>
    </source>
</evidence>
<evidence type="ECO:0000256" key="1">
    <source>
        <dbReference type="SAM" id="MobiDB-lite"/>
    </source>
</evidence>
<dbReference type="EMBL" id="FCOX02000037">
    <property type="protein sequence ID" value="SAK98327.1"/>
    <property type="molecule type" value="Genomic_DNA"/>
</dbReference>
<feature type="region of interest" description="Disordered" evidence="1">
    <location>
        <begin position="56"/>
        <end position="79"/>
    </location>
</feature>
<organism evidence="2 3">
    <name type="scientific">Caballeronia calidae</name>
    <dbReference type="NCBI Taxonomy" id="1777139"/>
    <lineage>
        <taxon>Bacteria</taxon>
        <taxon>Pseudomonadati</taxon>
        <taxon>Pseudomonadota</taxon>
        <taxon>Betaproteobacteria</taxon>
        <taxon>Burkholderiales</taxon>
        <taxon>Burkholderiaceae</taxon>
        <taxon>Caballeronia</taxon>
    </lineage>
</organism>
<reference evidence="2" key="1">
    <citation type="submission" date="2016-01" db="EMBL/GenBank/DDBJ databases">
        <authorList>
            <person name="Peeters C."/>
        </authorList>
    </citation>
    <scope>NUCLEOTIDE SEQUENCE</scope>
    <source>
        <strain evidence="2">LMG 29321</strain>
    </source>
</reference>
<name>A0A158DX80_9BURK</name>
<protein>
    <submittedName>
        <fullName evidence="2">Uncharacterized protein</fullName>
    </submittedName>
</protein>
<dbReference type="RefSeq" id="WP_062609268.1">
    <property type="nucleotide sequence ID" value="NZ_FCOX02000037.1"/>
</dbReference>
<keyword evidence="3" id="KW-1185">Reference proteome</keyword>
<accession>A0A158DX80</accession>
<proteinExistence type="predicted"/>
<gene>
    <name evidence="2" type="ORF">AWB78_05646</name>
</gene>
<sequence>MLNAEVNQSSHDGKLVHMLDEAAEAIASSCDIGVVLNSPDAEVGRILKHHLARLTERSRATADATSGADKNDSASGGSF</sequence>
<comment type="caution">
    <text evidence="2">The sequence shown here is derived from an EMBL/GenBank/DDBJ whole genome shotgun (WGS) entry which is preliminary data.</text>
</comment>
<evidence type="ECO:0000313" key="3">
    <source>
        <dbReference type="Proteomes" id="UP000071859"/>
    </source>
</evidence>